<dbReference type="EMBL" id="CAJPEX010003320">
    <property type="protein sequence ID" value="CAG0922109.1"/>
    <property type="molecule type" value="Genomic_DNA"/>
</dbReference>
<evidence type="ECO:0000256" key="6">
    <source>
        <dbReference type="ARBA" id="ARBA00022989"/>
    </source>
</evidence>
<dbReference type="EMBL" id="OA885357">
    <property type="protein sequence ID" value="CAD7281957.1"/>
    <property type="molecule type" value="Genomic_DNA"/>
</dbReference>
<dbReference type="Pfam" id="PF00858">
    <property type="entry name" value="ASC"/>
    <property type="match status" value="1"/>
</dbReference>
<evidence type="ECO:0000256" key="8">
    <source>
        <dbReference type="ARBA" id="ARBA00023065"/>
    </source>
</evidence>
<dbReference type="PANTHER" id="PTHR11690">
    <property type="entry name" value="AMILORIDE-SENSITIVE SODIUM CHANNEL-RELATED"/>
    <property type="match status" value="1"/>
</dbReference>
<gene>
    <name evidence="15" type="ORF">NMOB1V02_LOCUS9590</name>
</gene>
<keyword evidence="11 12" id="KW-0407">Ion channel</keyword>
<evidence type="ECO:0000256" key="4">
    <source>
        <dbReference type="ARBA" id="ARBA00022461"/>
    </source>
</evidence>
<dbReference type="InterPro" id="IPR001873">
    <property type="entry name" value="ENaC"/>
</dbReference>
<keyword evidence="3 12" id="KW-0813">Transport</keyword>
<dbReference type="AlphaFoldDB" id="A0A7R9BXB3"/>
<dbReference type="GO" id="GO:0005886">
    <property type="term" value="C:plasma membrane"/>
    <property type="evidence" value="ECO:0007669"/>
    <property type="project" value="TreeGrafter"/>
</dbReference>
<comment type="subcellular location">
    <subcellularLocation>
        <location evidence="1">Membrane</location>
        <topology evidence="1">Multi-pass membrane protein</topology>
    </subcellularLocation>
</comment>
<accession>A0A7R9BXB3</accession>
<dbReference type="PRINTS" id="PR01078">
    <property type="entry name" value="AMINACHANNEL"/>
</dbReference>
<evidence type="ECO:0000256" key="3">
    <source>
        <dbReference type="ARBA" id="ARBA00022448"/>
    </source>
</evidence>
<feature type="compositionally biased region" description="Low complexity" evidence="13">
    <location>
        <begin position="45"/>
        <end position="58"/>
    </location>
</feature>
<proteinExistence type="inferred from homology"/>
<evidence type="ECO:0000256" key="9">
    <source>
        <dbReference type="ARBA" id="ARBA00023136"/>
    </source>
</evidence>
<evidence type="ECO:0000256" key="11">
    <source>
        <dbReference type="ARBA" id="ARBA00023303"/>
    </source>
</evidence>
<name>A0A7R9BXB3_9CRUS</name>
<keyword evidence="5 12" id="KW-0812">Transmembrane</keyword>
<keyword evidence="16" id="KW-1185">Reference proteome</keyword>
<evidence type="ECO:0000256" key="1">
    <source>
        <dbReference type="ARBA" id="ARBA00004141"/>
    </source>
</evidence>
<evidence type="ECO:0000256" key="5">
    <source>
        <dbReference type="ARBA" id="ARBA00022692"/>
    </source>
</evidence>
<evidence type="ECO:0000256" key="13">
    <source>
        <dbReference type="SAM" id="MobiDB-lite"/>
    </source>
</evidence>
<dbReference type="PANTHER" id="PTHR11690:SF300">
    <property type="entry name" value="PICKPOCKET PROTEIN 19"/>
    <property type="match status" value="1"/>
</dbReference>
<keyword evidence="4 12" id="KW-0894">Sodium channel</keyword>
<feature type="region of interest" description="Disordered" evidence="13">
    <location>
        <begin position="24"/>
        <end position="63"/>
    </location>
</feature>
<feature type="compositionally biased region" description="Polar residues" evidence="13">
    <location>
        <begin position="32"/>
        <end position="44"/>
    </location>
</feature>
<keyword evidence="6 14" id="KW-1133">Transmembrane helix</keyword>
<keyword evidence="8 12" id="KW-0406">Ion transport</keyword>
<dbReference type="Gene3D" id="1.10.287.770">
    <property type="entry name" value="YojJ-like"/>
    <property type="match status" value="1"/>
</dbReference>
<sequence length="616" mass="69224">MPASGNKHPVPPYALANAINSRQVSFDDDPNNIPTLTDNRTSDPNYSYSVSTKSSTVNLPNGDSSNVEKFDFCDDPSNNNDDRVPPQNAVRQMTLNERPPLVKSISVLMRGKFNTFCQDATIHGLGNIRRADKLITKLSWAAVVLVQTGFLAYIFITYLDAYWNYHVQKGSTELSWEEQTEMELPDVTICASSPFKRSAINDLHVNGTFMAYLLLGFGAGAYVRQDFAESKELHEPMKLWLDEILAAKNTTYKGLVMDLALRCEDVILQCSYDGKELSRDECCETVFPKPAITSHGPCLSSHGNVHMQKIFGRKGGITFILKTDDYSMGLDSRLLTDAGDVYGYSVTVTHPATVPSTLTTTANKGAPAGMKTSMELTKTVEDWSGLVMPSFRGQPKVCVDLSSQVSVLEYSKIIEEYSEWRGNCLLRKLFELSESSCRCRLIDDPRIDNNSVRICEPQDIINCSLPQLYEDPTELPTMFEMLKIRGRGAETFSAHCLPLCREISFKSTMSYELLSRKFISDMKTKHDLSDEDEILIIKLFFTDTNYNTIVHKSYTLLDCFGTIGGYMGLLLGASMISVVETTFFIVKFIYEFLALYFSRVRCHSQALRNSFIRSRP</sequence>
<evidence type="ECO:0000256" key="10">
    <source>
        <dbReference type="ARBA" id="ARBA00023201"/>
    </source>
</evidence>
<dbReference type="OrthoDB" id="6381924at2759"/>
<dbReference type="Proteomes" id="UP000678499">
    <property type="component" value="Unassembled WGS sequence"/>
</dbReference>
<keyword evidence="10 12" id="KW-0739">Sodium transport</keyword>
<feature type="transmembrane region" description="Helical" evidence="14">
    <location>
        <begin position="138"/>
        <end position="159"/>
    </location>
</feature>
<reference evidence="15" key="1">
    <citation type="submission" date="2020-11" db="EMBL/GenBank/DDBJ databases">
        <authorList>
            <person name="Tran Van P."/>
        </authorList>
    </citation>
    <scope>NUCLEOTIDE SEQUENCE</scope>
</reference>
<dbReference type="GO" id="GO:0015280">
    <property type="term" value="F:ligand-gated sodium channel activity"/>
    <property type="evidence" value="ECO:0007669"/>
    <property type="project" value="TreeGrafter"/>
</dbReference>
<organism evidence="15">
    <name type="scientific">Notodromas monacha</name>
    <dbReference type="NCBI Taxonomy" id="399045"/>
    <lineage>
        <taxon>Eukaryota</taxon>
        <taxon>Metazoa</taxon>
        <taxon>Ecdysozoa</taxon>
        <taxon>Arthropoda</taxon>
        <taxon>Crustacea</taxon>
        <taxon>Oligostraca</taxon>
        <taxon>Ostracoda</taxon>
        <taxon>Podocopa</taxon>
        <taxon>Podocopida</taxon>
        <taxon>Cypridocopina</taxon>
        <taxon>Cypridoidea</taxon>
        <taxon>Cyprididae</taxon>
        <taxon>Notodromas</taxon>
    </lineage>
</organism>
<evidence type="ECO:0000313" key="15">
    <source>
        <dbReference type="EMBL" id="CAD7281957.1"/>
    </source>
</evidence>
<evidence type="ECO:0000256" key="7">
    <source>
        <dbReference type="ARBA" id="ARBA00023053"/>
    </source>
</evidence>
<evidence type="ECO:0000256" key="14">
    <source>
        <dbReference type="SAM" id="Phobius"/>
    </source>
</evidence>
<evidence type="ECO:0000256" key="2">
    <source>
        <dbReference type="ARBA" id="ARBA00007193"/>
    </source>
</evidence>
<feature type="transmembrane region" description="Helical" evidence="14">
    <location>
        <begin position="582"/>
        <end position="598"/>
    </location>
</feature>
<protein>
    <submittedName>
        <fullName evidence="15">Uncharacterized protein</fullName>
    </submittedName>
</protein>
<evidence type="ECO:0000313" key="16">
    <source>
        <dbReference type="Proteomes" id="UP000678499"/>
    </source>
</evidence>
<comment type="similarity">
    <text evidence="2 12">Belongs to the amiloride-sensitive sodium channel (TC 1.A.6) family.</text>
</comment>
<keyword evidence="9 14" id="KW-0472">Membrane</keyword>
<evidence type="ECO:0000256" key="12">
    <source>
        <dbReference type="RuleBase" id="RU000679"/>
    </source>
</evidence>
<keyword evidence="7" id="KW-0915">Sodium</keyword>